<feature type="signal peptide" evidence="2">
    <location>
        <begin position="1"/>
        <end position="19"/>
    </location>
</feature>
<reference evidence="4" key="1">
    <citation type="submission" date="2021-02" db="EMBL/GenBank/DDBJ databases">
        <authorList>
            <person name="Nowell W R."/>
        </authorList>
    </citation>
    <scope>NUCLEOTIDE SEQUENCE</scope>
</reference>
<dbReference type="CDD" id="cd04301">
    <property type="entry name" value="NAT_SF"/>
    <property type="match status" value="1"/>
</dbReference>
<dbReference type="PROSITE" id="PS51186">
    <property type="entry name" value="GNAT"/>
    <property type="match status" value="1"/>
</dbReference>
<dbReference type="AlphaFoldDB" id="A0A815AQS4"/>
<dbReference type="GO" id="GO:0016747">
    <property type="term" value="F:acyltransferase activity, transferring groups other than amino-acyl groups"/>
    <property type="evidence" value="ECO:0007669"/>
    <property type="project" value="InterPro"/>
</dbReference>
<keyword evidence="6" id="KW-1185">Reference proteome</keyword>
<feature type="domain" description="N-acetyltransferase" evidence="3">
    <location>
        <begin position="106"/>
        <end position="262"/>
    </location>
</feature>
<keyword evidence="2" id="KW-0732">Signal</keyword>
<evidence type="ECO:0000259" key="3">
    <source>
        <dbReference type="PROSITE" id="PS51186"/>
    </source>
</evidence>
<feature type="compositionally biased region" description="Pro residues" evidence="1">
    <location>
        <begin position="251"/>
        <end position="263"/>
    </location>
</feature>
<gene>
    <name evidence="4" type="ORF">GPM918_LOCUS26572</name>
    <name evidence="5" type="ORF">SRO942_LOCUS26751</name>
</gene>
<feature type="chain" id="PRO_5035603825" description="N-acetyltransferase domain-containing protein" evidence="2">
    <location>
        <begin position="20"/>
        <end position="263"/>
    </location>
</feature>
<evidence type="ECO:0000313" key="4">
    <source>
        <dbReference type="EMBL" id="CAF1260317.1"/>
    </source>
</evidence>
<evidence type="ECO:0000313" key="5">
    <source>
        <dbReference type="EMBL" id="CAF4037213.1"/>
    </source>
</evidence>
<evidence type="ECO:0000256" key="1">
    <source>
        <dbReference type="SAM" id="MobiDB-lite"/>
    </source>
</evidence>
<dbReference type="InterPro" id="IPR016181">
    <property type="entry name" value="Acyl_CoA_acyltransferase"/>
</dbReference>
<name>A0A815AQS4_9BILA</name>
<organism evidence="4 6">
    <name type="scientific">Didymodactylos carnosus</name>
    <dbReference type="NCBI Taxonomy" id="1234261"/>
    <lineage>
        <taxon>Eukaryota</taxon>
        <taxon>Metazoa</taxon>
        <taxon>Spiralia</taxon>
        <taxon>Gnathifera</taxon>
        <taxon>Rotifera</taxon>
        <taxon>Eurotatoria</taxon>
        <taxon>Bdelloidea</taxon>
        <taxon>Philodinida</taxon>
        <taxon>Philodinidae</taxon>
        <taxon>Didymodactylos</taxon>
    </lineage>
</organism>
<proteinExistence type="predicted"/>
<dbReference type="Pfam" id="PF00583">
    <property type="entry name" value="Acetyltransf_1"/>
    <property type="match status" value="1"/>
</dbReference>
<evidence type="ECO:0000256" key="2">
    <source>
        <dbReference type="SAM" id="SignalP"/>
    </source>
</evidence>
<evidence type="ECO:0000313" key="6">
    <source>
        <dbReference type="Proteomes" id="UP000663829"/>
    </source>
</evidence>
<feature type="region of interest" description="Disordered" evidence="1">
    <location>
        <begin position="244"/>
        <end position="263"/>
    </location>
</feature>
<accession>A0A815AQS4</accession>
<protein>
    <recommendedName>
        <fullName evidence="3">N-acetyltransferase domain-containing protein</fullName>
    </recommendedName>
</protein>
<dbReference type="EMBL" id="CAJOBC010018448">
    <property type="protein sequence ID" value="CAF4037213.1"/>
    <property type="molecule type" value="Genomic_DNA"/>
</dbReference>
<dbReference type="Gene3D" id="3.40.630.30">
    <property type="match status" value="1"/>
</dbReference>
<dbReference type="SUPFAM" id="SSF55729">
    <property type="entry name" value="Acyl-CoA N-acyltransferases (Nat)"/>
    <property type="match status" value="1"/>
</dbReference>
<sequence>MLLIVRLCLCLFFLNFIFSAGKRKNLDESGYATNDLSEQMHDSSSASLSDYANDNDCNAYETSDYDPEKHGESTDNEAPPYIEKDDSRYIIDSHPGVSDDDPSYPITFMTPDITWIDDEWPLLRKKFKHMDEDEGETFDLRWHVTDRNSGKKNKLIGILLATYDPDDKSRNFLYIDYLFVATRYRKKGIGIRLMRRAENYAWDMNVPEVRLSAVVKHIHYYKFTCGYLKRAAPGFSAQLRVKYNPHRRPQPPKVQPMKPPVRW</sequence>
<feature type="region of interest" description="Disordered" evidence="1">
    <location>
        <begin position="60"/>
        <end position="82"/>
    </location>
</feature>
<dbReference type="EMBL" id="CAJNOQ010010761">
    <property type="protein sequence ID" value="CAF1260317.1"/>
    <property type="molecule type" value="Genomic_DNA"/>
</dbReference>
<comment type="caution">
    <text evidence="4">The sequence shown here is derived from an EMBL/GenBank/DDBJ whole genome shotgun (WGS) entry which is preliminary data.</text>
</comment>
<dbReference type="Proteomes" id="UP000663829">
    <property type="component" value="Unassembled WGS sequence"/>
</dbReference>
<dbReference type="Proteomes" id="UP000681722">
    <property type="component" value="Unassembled WGS sequence"/>
</dbReference>
<dbReference type="InterPro" id="IPR000182">
    <property type="entry name" value="GNAT_dom"/>
</dbReference>